<feature type="transmembrane region" description="Helical" evidence="7">
    <location>
        <begin position="405"/>
        <end position="427"/>
    </location>
</feature>
<name>A0A212J539_9BACT</name>
<dbReference type="PANTHER" id="PTHR43507">
    <property type="entry name" value="NADH-UBIQUINONE OXIDOREDUCTASE CHAIN 4"/>
    <property type="match status" value="1"/>
</dbReference>
<evidence type="ECO:0000259" key="8">
    <source>
        <dbReference type="Pfam" id="PF00361"/>
    </source>
</evidence>
<feature type="transmembrane region" description="Helical" evidence="7">
    <location>
        <begin position="137"/>
        <end position="154"/>
    </location>
</feature>
<dbReference type="InterPro" id="IPR001750">
    <property type="entry name" value="ND/Mrp_TM"/>
</dbReference>
<feature type="transmembrane region" description="Helical" evidence="7">
    <location>
        <begin position="332"/>
        <end position="350"/>
    </location>
</feature>
<evidence type="ECO:0000256" key="1">
    <source>
        <dbReference type="ARBA" id="ARBA00004127"/>
    </source>
</evidence>
<keyword evidence="3 6" id="KW-0812">Transmembrane</keyword>
<evidence type="ECO:0000256" key="2">
    <source>
        <dbReference type="ARBA" id="ARBA00009025"/>
    </source>
</evidence>
<dbReference type="NCBIfam" id="NF004499">
    <property type="entry name" value="PRK05846.1-3"/>
    <property type="match status" value="1"/>
</dbReference>
<dbReference type="InterPro" id="IPR010227">
    <property type="entry name" value="NADH_Q_OxRdtase_chainM/4"/>
</dbReference>
<dbReference type="InterPro" id="IPR003918">
    <property type="entry name" value="NADH_UbQ_OxRdtase"/>
</dbReference>
<dbReference type="NCBIfam" id="TIGR01972">
    <property type="entry name" value="NDH_I_M"/>
    <property type="match status" value="1"/>
</dbReference>
<evidence type="ECO:0000256" key="4">
    <source>
        <dbReference type="ARBA" id="ARBA00022989"/>
    </source>
</evidence>
<dbReference type="GO" id="GO:0016020">
    <property type="term" value="C:membrane"/>
    <property type="evidence" value="ECO:0007669"/>
    <property type="project" value="UniProtKB-SubCell"/>
</dbReference>
<reference evidence="9" key="1">
    <citation type="submission" date="2016-04" db="EMBL/GenBank/DDBJ databases">
        <authorList>
            <person name="Evans L.H."/>
            <person name="Alamgir A."/>
            <person name="Owens N."/>
            <person name="Weber N.D."/>
            <person name="Virtaneva K."/>
            <person name="Barbian K."/>
            <person name="Babar A."/>
            <person name="Rosenke K."/>
        </authorList>
    </citation>
    <scope>NUCLEOTIDE SEQUENCE</scope>
    <source>
        <strain evidence="9">92-2</strain>
    </source>
</reference>
<dbReference type="PANTHER" id="PTHR43507:SF1">
    <property type="entry name" value="NADH-UBIQUINONE OXIDOREDUCTASE CHAIN 4"/>
    <property type="match status" value="1"/>
</dbReference>
<dbReference type="GO" id="GO:0003954">
    <property type="term" value="F:NADH dehydrogenase activity"/>
    <property type="evidence" value="ECO:0007669"/>
    <property type="project" value="TreeGrafter"/>
</dbReference>
<dbReference type="GO" id="GO:0048039">
    <property type="term" value="F:ubiquinone binding"/>
    <property type="evidence" value="ECO:0007669"/>
    <property type="project" value="TreeGrafter"/>
</dbReference>
<dbReference type="GO" id="GO:0008137">
    <property type="term" value="F:NADH dehydrogenase (ubiquinone) activity"/>
    <property type="evidence" value="ECO:0007669"/>
    <property type="project" value="InterPro"/>
</dbReference>
<feature type="domain" description="NADH:quinone oxidoreductase/Mrp antiporter transmembrane" evidence="8">
    <location>
        <begin position="130"/>
        <end position="414"/>
    </location>
</feature>
<feature type="transmembrane region" description="Helical" evidence="7">
    <location>
        <begin position="239"/>
        <end position="259"/>
    </location>
</feature>
<sequence length="497" mass="54566">MSVPVLSLLIFVPLAGGLSLLAVARRNEETIKLGALAVCLLELCLSFVALGRFDKSLWQMQLVENCAWIESLNINYALGVDGISVLFLPLTALITLMGVAVSYKSIKVKAKEFFISLLLLESAMVGVFCATDLMLFYIFWEAMLIPMFLLIGVWGGPRRIYATVKFFLYTLLGSLLMLLGIILLYLKGGHTFDIMALARNDFDPRLQLLLFWAFFAAFAVKVPMWPVHTWLPDAHTEAPTAASVILAGVLIKMGAYGFLRFSLPLFPYAAWVLLKPMLVLSVIAIVYGALVCLAQTDVKRLIAYSSVSHMGFVTLGLFALTQKGVEGSILQMINHGIVTGALFLGVGMLYDRTHTREIKVYGGLASVMPVLAGFFMVFTLAAVGLPGTNGFVGEFLILLGGFERAPWAAVVASSGLILGAWYMLWLYQRVFFRQVSETVRGLVGEKLDGREIAILLTMSLLILGIGIFPNVLLEYMHVTVEHLVADTQQAFAFFAAN</sequence>
<keyword evidence="4 7" id="KW-1133">Transmembrane helix</keyword>
<evidence type="ECO:0000256" key="6">
    <source>
        <dbReference type="RuleBase" id="RU000320"/>
    </source>
</evidence>
<feature type="transmembrane region" description="Helical" evidence="7">
    <location>
        <begin position="452"/>
        <end position="473"/>
    </location>
</feature>
<keyword evidence="9" id="KW-0560">Oxidoreductase</keyword>
<dbReference type="EC" id="1.6.5.11" evidence="9"/>
<dbReference type="GO" id="GO:0042773">
    <property type="term" value="P:ATP synthesis coupled electron transport"/>
    <property type="evidence" value="ECO:0007669"/>
    <property type="project" value="InterPro"/>
</dbReference>
<dbReference type="GO" id="GO:0012505">
    <property type="term" value="C:endomembrane system"/>
    <property type="evidence" value="ECO:0007669"/>
    <property type="project" value="UniProtKB-SubCell"/>
</dbReference>
<feature type="transmembrane region" description="Helical" evidence="7">
    <location>
        <begin position="113"/>
        <end position="131"/>
    </location>
</feature>
<dbReference type="GO" id="GO:0015990">
    <property type="term" value="P:electron transport coupled proton transport"/>
    <property type="evidence" value="ECO:0007669"/>
    <property type="project" value="TreeGrafter"/>
</dbReference>
<feature type="transmembrane region" description="Helical" evidence="7">
    <location>
        <begin position="301"/>
        <end position="320"/>
    </location>
</feature>
<gene>
    <name evidence="9" type="primary">nuoM</name>
    <name evidence="9" type="ORF">KM92DES2_10546</name>
</gene>
<organism evidence="9">
    <name type="scientific">uncultured Desulfovibrio sp</name>
    <dbReference type="NCBI Taxonomy" id="167968"/>
    <lineage>
        <taxon>Bacteria</taxon>
        <taxon>Pseudomonadati</taxon>
        <taxon>Thermodesulfobacteriota</taxon>
        <taxon>Desulfovibrionia</taxon>
        <taxon>Desulfovibrionales</taxon>
        <taxon>Desulfovibrionaceae</taxon>
        <taxon>Desulfovibrio</taxon>
        <taxon>environmental samples</taxon>
    </lineage>
</organism>
<dbReference type="RefSeq" id="WP_215647053.1">
    <property type="nucleotide sequence ID" value="NZ_CABUEN010000005.1"/>
</dbReference>
<keyword evidence="5 7" id="KW-0472">Membrane</keyword>
<feature type="transmembrane region" description="Helical" evidence="7">
    <location>
        <begin position="6"/>
        <end position="24"/>
    </location>
</feature>
<accession>A0A212J539</accession>
<comment type="similarity">
    <text evidence="2">Belongs to the complex I subunit 4 family.</text>
</comment>
<dbReference type="EMBL" id="FLUP01000001">
    <property type="protein sequence ID" value="SBV94568.1"/>
    <property type="molecule type" value="Genomic_DNA"/>
</dbReference>
<evidence type="ECO:0000256" key="3">
    <source>
        <dbReference type="ARBA" id="ARBA00022692"/>
    </source>
</evidence>
<evidence type="ECO:0000313" key="9">
    <source>
        <dbReference type="EMBL" id="SBV94568.1"/>
    </source>
</evidence>
<comment type="subcellular location">
    <subcellularLocation>
        <location evidence="1">Endomembrane system</location>
        <topology evidence="1">Multi-pass membrane protein</topology>
    </subcellularLocation>
    <subcellularLocation>
        <location evidence="6">Membrane</location>
        <topology evidence="6">Multi-pass membrane protein</topology>
    </subcellularLocation>
</comment>
<evidence type="ECO:0000256" key="5">
    <source>
        <dbReference type="ARBA" id="ARBA00023136"/>
    </source>
</evidence>
<feature type="transmembrane region" description="Helical" evidence="7">
    <location>
        <begin position="166"/>
        <end position="186"/>
    </location>
</feature>
<dbReference type="PRINTS" id="PR01437">
    <property type="entry name" value="NUOXDRDTASE4"/>
</dbReference>
<feature type="transmembrane region" description="Helical" evidence="7">
    <location>
        <begin position="31"/>
        <end position="50"/>
    </location>
</feature>
<feature type="transmembrane region" description="Helical" evidence="7">
    <location>
        <begin position="362"/>
        <end position="385"/>
    </location>
</feature>
<protein>
    <submittedName>
        <fullName evidence="9">NADH-quinone oxidoreductase subunit M</fullName>
        <ecNumber evidence="9">1.6.5.11</ecNumber>
    </submittedName>
</protein>
<proteinExistence type="inferred from homology"/>
<evidence type="ECO:0000256" key="7">
    <source>
        <dbReference type="SAM" id="Phobius"/>
    </source>
</evidence>
<feature type="transmembrane region" description="Helical" evidence="7">
    <location>
        <begin position="82"/>
        <end position="101"/>
    </location>
</feature>
<feature type="transmembrane region" description="Helical" evidence="7">
    <location>
        <begin position="265"/>
        <end position="294"/>
    </location>
</feature>
<dbReference type="AlphaFoldDB" id="A0A212J539"/>
<feature type="transmembrane region" description="Helical" evidence="7">
    <location>
        <begin position="206"/>
        <end position="227"/>
    </location>
</feature>
<dbReference type="Pfam" id="PF00361">
    <property type="entry name" value="Proton_antipo_M"/>
    <property type="match status" value="1"/>
</dbReference>